<dbReference type="KEGG" id="xal:XALC_0209"/>
<evidence type="ECO:0000313" key="3">
    <source>
        <dbReference type="Proteomes" id="UP000001890"/>
    </source>
</evidence>
<reference evidence="2 3" key="1">
    <citation type="journal article" date="2009" name="BMC Genomics">
        <title>The complete genome sequence of Xanthomonas albilineans provides new insights into the reductive genome evolution of the xylem-limited Xanthomonadaceae.</title>
        <authorList>
            <person name="Pieretti I."/>
            <person name="Royer M."/>
            <person name="Barbe V."/>
            <person name="Carrere S."/>
            <person name="Koebnik R."/>
            <person name="Cociancich S."/>
            <person name="Couloux A."/>
            <person name="Darrasse A."/>
            <person name="Gouzy J."/>
            <person name="Jacques M.A."/>
            <person name="Lauber E."/>
            <person name="Manceau C."/>
            <person name="Mangenot S."/>
            <person name="Poussier S."/>
            <person name="Segurens B."/>
            <person name="Szurek B."/>
            <person name="Verdier V."/>
            <person name="Arlat M."/>
            <person name="Rott P."/>
        </authorList>
    </citation>
    <scope>NUCLEOTIDE SEQUENCE [LARGE SCALE GENOMIC DNA]</scope>
    <source>
        <strain evidence="3">GPE PC73 / CFBP 7063</strain>
    </source>
</reference>
<evidence type="ECO:0000313" key="2">
    <source>
        <dbReference type="EMBL" id="CBA14754.1"/>
    </source>
</evidence>
<organism evidence="2 3">
    <name type="scientific">Xanthomonas albilineans (strain GPE PC73 / CFBP 7063)</name>
    <dbReference type="NCBI Taxonomy" id="380358"/>
    <lineage>
        <taxon>Bacteria</taxon>
        <taxon>Pseudomonadati</taxon>
        <taxon>Pseudomonadota</taxon>
        <taxon>Gammaproteobacteria</taxon>
        <taxon>Lysobacterales</taxon>
        <taxon>Lysobacteraceae</taxon>
        <taxon>Xanthomonas</taxon>
    </lineage>
</organism>
<feature type="region of interest" description="Disordered" evidence="1">
    <location>
        <begin position="521"/>
        <end position="542"/>
    </location>
</feature>
<dbReference type="EMBL" id="FP565176">
    <property type="protein sequence ID" value="CBA14754.1"/>
    <property type="molecule type" value="Genomic_DNA"/>
</dbReference>
<dbReference type="eggNOG" id="COG5511">
    <property type="taxonomic scope" value="Bacteria"/>
</dbReference>
<sequence length="542" mass="59114">MTGSAAIARDRLSAAIALDKHARQVAAQLSAPRAEGPSEIQDTRWRGASRTLRSMTNWMAPIGSATSDLPGAEQSTLRARSRDAGRNHMPARAALMRNRTSVVGTGLVCRPAVDHETLGLTPEEAANYNTTIRAAWERYAKNPLECDYEGTLDIYAQQGLVLLSAMSSGDVFVITPQLQRAGGLSELKLQLIEADRVCNVNDAIDTPDCINGIQYQDGMPVGCWVRSIHPGDRVDMRMPRWDYYAFQGDDTGRRRVLHIWNDKERPGQVRGAPYLAPILEPLKQLERFSSAELMAAVISAMLTVFIERKAEETDEAGNPVAAFDSADSAGNIALGNAAVVDLAAGETANMVNPSRPNANFDPFFDAILKQIGAALELPLDVLLLQFNSSYSAARAAMLEAWRMFLCRRRLLTTQFCQPVYGLFLDEEVASGRLQLPGYGDPVRRHAWSSAMWIGPARGSMDEQKEAAAAKTRIEIGVSNASMETAAMNGEDWSDVNAQRAREINIMRANGTYIDPTSVIIKSTSDGAGTKPSETPDNPEETP</sequence>
<dbReference type="NCBIfam" id="TIGR01539">
    <property type="entry name" value="portal_lambda"/>
    <property type="match status" value="1"/>
</dbReference>
<accession>D2U9G6</accession>
<dbReference type="Proteomes" id="UP000001890">
    <property type="component" value="Chromosome"/>
</dbReference>
<dbReference type="OrthoDB" id="622132at2"/>
<dbReference type="Pfam" id="PF05136">
    <property type="entry name" value="Phage_portal_2"/>
    <property type="match status" value="1"/>
</dbReference>
<dbReference type="GO" id="GO:0019068">
    <property type="term" value="P:virion assembly"/>
    <property type="evidence" value="ECO:0007669"/>
    <property type="project" value="InterPro"/>
</dbReference>
<dbReference type="STRING" id="380358.XALC_0209"/>
<proteinExistence type="predicted"/>
<dbReference type="AlphaFoldDB" id="D2U9G6"/>
<feature type="compositionally biased region" description="Polar residues" evidence="1">
    <location>
        <begin position="521"/>
        <end position="535"/>
    </location>
</feature>
<name>D2U9G6_XANAP</name>
<keyword evidence="3" id="KW-1185">Reference proteome</keyword>
<dbReference type="RefSeq" id="WP_012914772.1">
    <property type="nucleotide sequence ID" value="NC_013722.1"/>
</dbReference>
<dbReference type="GO" id="GO:0005198">
    <property type="term" value="F:structural molecule activity"/>
    <property type="evidence" value="ECO:0007669"/>
    <property type="project" value="InterPro"/>
</dbReference>
<protein>
    <submittedName>
        <fullName evidence="2">Hypothetical phage-related protein</fullName>
    </submittedName>
</protein>
<dbReference type="InterPro" id="IPR006429">
    <property type="entry name" value="Phage_lambda_portal"/>
</dbReference>
<gene>
    <name evidence="2" type="ordered locus">XALc_0209</name>
</gene>
<evidence type="ECO:0000256" key="1">
    <source>
        <dbReference type="SAM" id="MobiDB-lite"/>
    </source>
</evidence>